<dbReference type="Proteomes" id="UP000199659">
    <property type="component" value="Unassembled WGS sequence"/>
</dbReference>
<dbReference type="EMBL" id="FOYZ01000005">
    <property type="protein sequence ID" value="SFR78572.1"/>
    <property type="molecule type" value="Genomic_DNA"/>
</dbReference>
<organism evidence="1 2">
    <name type="scientific">Anaeromicropila populeti</name>
    <dbReference type="NCBI Taxonomy" id="37658"/>
    <lineage>
        <taxon>Bacteria</taxon>
        <taxon>Bacillati</taxon>
        <taxon>Bacillota</taxon>
        <taxon>Clostridia</taxon>
        <taxon>Lachnospirales</taxon>
        <taxon>Lachnospiraceae</taxon>
        <taxon>Anaeromicropila</taxon>
    </lineage>
</organism>
<proteinExistence type="predicted"/>
<dbReference type="OrthoDB" id="1807498at2"/>
<dbReference type="AlphaFoldDB" id="A0A1I6JI08"/>
<gene>
    <name evidence="1" type="ORF">SAMN05661086_01705</name>
</gene>
<dbReference type="RefSeq" id="WP_092560255.1">
    <property type="nucleotide sequence ID" value="NZ_FOYZ01000005.1"/>
</dbReference>
<reference evidence="1 2" key="1">
    <citation type="submission" date="2016-10" db="EMBL/GenBank/DDBJ databases">
        <authorList>
            <person name="de Groot N.N."/>
        </authorList>
    </citation>
    <scope>NUCLEOTIDE SEQUENCE [LARGE SCALE GENOMIC DNA]</scope>
    <source>
        <strain evidence="1 2">743A</strain>
    </source>
</reference>
<dbReference type="STRING" id="37658.SAMN05661086_01705"/>
<accession>A0A1I6JI08</accession>
<dbReference type="InterPro" id="IPR014986">
    <property type="entry name" value="XkdN-like"/>
</dbReference>
<name>A0A1I6JI08_9FIRM</name>
<dbReference type="InterPro" id="IPR038559">
    <property type="entry name" value="XkdN-like_sf"/>
</dbReference>
<sequence length="134" mass="14997">MSSLNAFLHPIQIENKEVIVSNRFVEDGKIVPFVIRPITQEENKGLIKKHTRRDKKGVETFDRAEYVQAMTACAVVFPNLANAELQKAYGVLGESALLQKMLYVGEYAELAQAVQDLSGLDSDINEDIEEAKNE</sequence>
<evidence type="ECO:0000313" key="1">
    <source>
        <dbReference type="EMBL" id="SFR78572.1"/>
    </source>
</evidence>
<evidence type="ECO:0000313" key="2">
    <source>
        <dbReference type="Proteomes" id="UP000199659"/>
    </source>
</evidence>
<dbReference type="Gene3D" id="3.30.2220.30">
    <property type="match status" value="1"/>
</dbReference>
<protein>
    <submittedName>
        <fullName evidence="1">Phage XkdN-like tail assembly chaperone protein, TAC</fullName>
    </submittedName>
</protein>
<keyword evidence="2" id="KW-1185">Reference proteome</keyword>
<dbReference type="Pfam" id="PF08890">
    <property type="entry name" value="Phage_TAC_5"/>
    <property type="match status" value="1"/>
</dbReference>